<name>A0AAW2YUI0_9EUKA</name>
<dbReference type="Proteomes" id="UP001431209">
    <property type="component" value="Unassembled WGS sequence"/>
</dbReference>
<feature type="region of interest" description="Disordered" evidence="1">
    <location>
        <begin position="91"/>
        <end position="124"/>
    </location>
</feature>
<keyword evidence="3" id="KW-1185">Reference proteome</keyword>
<evidence type="ECO:0000256" key="1">
    <source>
        <dbReference type="SAM" id="MobiDB-lite"/>
    </source>
</evidence>
<organism evidence="2 3">
    <name type="scientific">Acrasis kona</name>
    <dbReference type="NCBI Taxonomy" id="1008807"/>
    <lineage>
        <taxon>Eukaryota</taxon>
        <taxon>Discoba</taxon>
        <taxon>Heterolobosea</taxon>
        <taxon>Tetramitia</taxon>
        <taxon>Eutetramitia</taxon>
        <taxon>Acrasidae</taxon>
        <taxon>Acrasis</taxon>
    </lineage>
</organism>
<sequence length="357" mass="40650">MRSILRVNGCIRRLTQSKKIFNTRHYATQQTPSERVVSLLSSNFLCQLSSFTPCGVDEDNSSSSVYTSILPYIMISKSQADEIFTELQQTNGSLPEKDESEEPTTTEPTLKAKKRPGMMKSDDSIEHYDYDPSKCFQKFDIILCTKNDSPHNINFSSVPNVFEGHTSEAIFRSGPGLVSMSVGLNNTELNEKFNAASRYPPRCVISASIEKVPKESKAFKLLWKQHFAHHPNVNVKLKMNDVHMYRLGGLKSAQFVNISSDVTLISDLEEFRSAQPDTFSKKQTELISRLNTSSDVLDNMLHHYNLKINSKFAFALDRFGIRILGMDGDEWVEYYLEFGEDIQTEDALNKFFFDIQK</sequence>
<evidence type="ECO:0000313" key="3">
    <source>
        <dbReference type="Proteomes" id="UP001431209"/>
    </source>
</evidence>
<protein>
    <submittedName>
        <fullName evidence="2">Uncharacterized protein</fullName>
    </submittedName>
</protein>
<comment type="caution">
    <text evidence="2">The sequence shown here is derived from an EMBL/GenBank/DDBJ whole genome shotgun (WGS) entry which is preliminary data.</text>
</comment>
<accession>A0AAW2YUI0</accession>
<evidence type="ECO:0000313" key="2">
    <source>
        <dbReference type="EMBL" id="KAL0480450.1"/>
    </source>
</evidence>
<reference evidence="2 3" key="1">
    <citation type="submission" date="2024-03" db="EMBL/GenBank/DDBJ databases">
        <title>The Acrasis kona genome and developmental transcriptomes reveal deep origins of eukaryotic multicellular pathways.</title>
        <authorList>
            <person name="Sheikh S."/>
            <person name="Fu C.-J."/>
            <person name="Brown M.W."/>
            <person name="Baldauf S.L."/>
        </authorList>
    </citation>
    <scope>NUCLEOTIDE SEQUENCE [LARGE SCALE GENOMIC DNA]</scope>
    <source>
        <strain evidence="2 3">ATCC MYA-3509</strain>
    </source>
</reference>
<dbReference type="EMBL" id="JAOPGA020000657">
    <property type="protein sequence ID" value="KAL0480450.1"/>
    <property type="molecule type" value="Genomic_DNA"/>
</dbReference>
<gene>
    <name evidence="2" type="ORF">AKO1_011033</name>
</gene>
<dbReference type="AlphaFoldDB" id="A0AAW2YUI0"/>
<proteinExistence type="predicted"/>